<dbReference type="GeneID" id="20222679"/>
<protein>
    <submittedName>
        <fullName evidence="1">Uncharacterized protein</fullName>
    </submittedName>
</protein>
<gene>
    <name evidence="1" type="ORF">AURANDRAFT_58878</name>
</gene>
<dbReference type="eggNOG" id="ENOG502RDMV">
    <property type="taxonomic scope" value="Eukaryota"/>
</dbReference>
<keyword evidence="2" id="KW-1185">Reference proteome</keyword>
<dbReference type="KEGG" id="aaf:AURANDRAFT_58878"/>
<reference evidence="1 2" key="1">
    <citation type="journal article" date="2011" name="Proc. Natl. Acad. Sci. U.S.A.">
        <title>Niche of harmful alga Aureococcus anophagefferens revealed through ecogenomics.</title>
        <authorList>
            <person name="Gobler C.J."/>
            <person name="Berry D.L."/>
            <person name="Dyhrman S.T."/>
            <person name="Wilhelm S.W."/>
            <person name="Salamov A."/>
            <person name="Lobanov A.V."/>
            <person name="Zhang Y."/>
            <person name="Collier J.L."/>
            <person name="Wurch L.L."/>
            <person name="Kustka A.B."/>
            <person name="Dill B.D."/>
            <person name="Shah M."/>
            <person name="VerBerkmoes N.C."/>
            <person name="Kuo A."/>
            <person name="Terry A."/>
            <person name="Pangilinan J."/>
            <person name="Lindquist E.A."/>
            <person name="Lucas S."/>
            <person name="Paulsen I.T."/>
            <person name="Hattenrath-Lehmann T.K."/>
            <person name="Talmage S.C."/>
            <person name="Walker E.A."/>
            <person name="Koch F."/>
            <person name="Burson A.M."/>
            <person name="Marcoval M.A."/>
            <person name="Tang Y.Z."/>
            <person name="Lecleir G.R."/>
            <person name="Coyne K.J."/>
            <person name="Berg G.M."/>
            <person name="Bertrand E.M."/>
            <person name="Saito M.A."/>
            <person name="Gladyshev V.N."/>
            <person name="Grigoriev I.V."/>
        </authorList>
    </citation>
    <scope>NUCLEOTIDE SEQUENCE [LARGE SCALE GENOMIC DNA]</scope>
    <source>
        <strain evidence="2">CCMP 1984</strain>
    </source>
</reference>
<name>F0Y4R7_AURAN</name>
<dbReference type="Gene3D" id="3.40.630.10">
    <property type="entry name" value="Zn peptidases"/>
    <property type="match status" value="1"/>
</dbReference>
<dbReference type="EMBL" id="GL833125">
    <property type="protein sequence ID" value="EGB09361.1"/>
    <property type="molecule type" value="Genomic_DNA"/>
</dbReference>
<dbReference type="SUPFAM" id="SSF53187">
    <property type="entry name" value="Zn-dependent exopeptidases"/>
    <property type="match status" value="1"/>
</dbReference>
<sequence length="281" mass="30528">MPGQGCPKCDDGAYYRIGTKGQAWGAAERSMWLNQTRRKRSYHDEVLSKLDALGEGLVVHDYGSLSTAPERYPLKAVTTADWDGNKPCVLTSGVQGAILFLHTKLAEYRDSFNICVAPCVSPFGYEHLLAFLETLDAPAGWVLHLDLHETTDTDESEFMPARAAEKGEQYTPCEIPDGFYCVGDSRNPQLAFHRAIIDAVRVETHIAPAVDGVIIDEPVVQEGLIVVPAAELGLCCSLTKAPFVTTTEVYPDSPKTTPDACNRAQRAAVCGALDYVLAHAA</sequence>
<proteinExistence type="predicted"/>
<dbReference type="AlphaFoldDB" id="F0Y4R7"/>
<dbReference type="RefSeq" id="XP_009035438.1">
    <property type="nucleotide sequence ID" value="XM_009037190.1"/>
</dbReference>
<dbReference type="OrthoDB" id="407729at2759"/>
<accession>F0Y4R7</accession>
<dbReference type="OMA" id="RWEVEKY"/>
<dbReference type="InParanoid" id="F0Y4R7"/>
<dbReference type="Proteomes" id="UP000002729">
    <property type="component" value="Unassembled WGS sequence"/>
</dbReference>
<evidence type="ECO:0000313" key="1">
    <source>
        <dbReference type="EMBL" id="EGB09361.1"/>
    </source>
</evidence>
<organism evidence="2">
    <name type="scientific">Aureococcus anophagefferens</name>
    <name type="common">Harmful bloom alga</name>
    <dbReference type="NCBI Taxonomy" id="44056"/>
    <lineage>
        <taxon>Eukaryota</taxon>
        <taxon>Sar</taxon>
        <taxon>Stramenopiles</taxon>
        <taxon>Ochrophyta</taxon>
        <taxon>Pelagophyceae</taxon>
        <taxon>Pelagomonadales</taxon>
        <taxon>Pelagomonadaceae</taxon>
        <taxon>Aureococcus</taxon>
    </lineage>
</organism>
<evidence type="ECO:0000313" key="2">
    <source>
        <dbReference type="Proteomes" id="UP000002729"/>
    </source>
</evidence>